<dbReference type="Pfam" id="PF02653">
    <property type="entry name" value="BPD_transp_2"/>
    <property type="match status" value="1"/>
</dbReference>
<feature type="transmembrane region" description="Helical" evidence="6">
    <location>
        <begin position="12"/>
        <end position="33"/>
    </location>
</feature>
<dbReference type="PANTHER" id="PTHR32196">
    <property type="entry name" value="ABC TRANSPORTER PERMEASE PROTEIN YPHD-RELATED-RELATED"/>
    <property type="match status" value="1"/>
</dbReference>
<proteinExistence type="predicted"/>
<dbReference type="InterPro" id="IPR001851">
    <property type="entry name" value="ABC_transp_permease"/>
</dbReference>
<evidence type="ECO:0000256" key="3">
    <source>
        <dbReference type="ARBA" id="ARBA00022692"/>
    </source>
</evidence>
<feature type="transmembrane region" description="Helical" evidence="6">
    <location>
        <begin position="45"/>
        <end position="63"/>
    </location>
</feature>
<feature type="transmembrane region" description="Helical" evidence="6">
    <location>
        <begin position="295"/>
        <end position="314"/>
    </location>
</feature>
<accession>A0ABW7YQN7</accession>
<dbReference type="Proteomes" id="UP001612741">
    <property type="component" value="Unassembled WGS sequence"/>
</dbReference>
<evidence type="ECO:0000256" key="1">
    <source>
        <dbReference type="ARBA" id="ARBA00004651"/>
    </source>
</evidence>
<keyword evidence="5 6" id="KW-0472">Membrane</keyword>
<feature type="transmembrane region" description="Helical" evidence="6">
    <location>
        <begin position="163"/>
        <end position="184"/>
    </location>
</feature>
<keyword evidence="3 6" id="KW-0812">Transmembrane</keyword>
<keyword evidence="8" id="KW-1185">Reference proteome</keyword>
<feature type="transmembrane region" description="Helical" evidence="6">
    <location>
        <begin position="94"/>
        <end position="115"/>
    </location>
</feature>
<evidence type="ECO:0000256" key="6">
    <source>
        <dbReference type="SAM" id="Phobius"/>
    </source>
</evidence>
<dbReference type="EMBL" id="JBITGY010000003">
    <property type="protein sequence ID" value="MFI6498226.1"/>
    <property type="molecule type" value="Genomic_DNA"/>
</dbReference>
<feature type="transmembrane region" description="Helical" evidence="6">
    <location>
        <begin position="217"/>
        <end position="237"/>
    </location>
</feature>
<keyword evidence="2" id="KW-1003">Cell membrane</keyword>
<evidence type="ECO:0000256" key="4">
    <source>
        <dbReference type="ARBA" id="ARBA00022989"/>
    </source>
</evidence>
<protein>
    <submittedName>
        <fullName evidence="7">ABC transporter permease</fullName>
    </submittedName>
</protein>
<evidence type="ECO:0000313" key="8">
    <source>
        <dbReference type="Proteomes" id="UP001612741"/>
    </source>
</evidence>
<evidence type="ECO:0000313" key="7">
    <source>
        <dbReference type="EMBL" id="MFI6498226.1"/>
    </source>
</evidence>
<evidence type="ECO:0000256" key="5">
    <source>
        <dbReference type="ARBA" id="ARBA00023136"/>
    </source>
</evidence>
<feature type="transmembrane region" description="Helical" evidence="6">
    <location>
        <begin position="122"/>
        <end position="143"/>
    </location>
</feature>
<comment type="subcellular location">
    <subcellularLocation>
        <location evidence="1">Cell membrane</location>
        <topology evidence="1">Multi-pass membrane protein</topology>
    </subcellularLocation>
</comment>
<dbReference type="RefSeq" id="WP_397081482.1">
    <property type="nucleotide sequence ID" value="NZ_JBITGY010000003.1"/>
</dbReference>
<gene>
    <name evidence="7" type="ORF">ACIBG2_12605</name>
</gene>
<sequence length="326" mass="33336">MSDRTLVRRVFGVDELGVVVVLVVLVVAIGLFHPAFLDRAQLIDVVRQASFIAVLACGMTYLLAMRELDLSVGSTYALSLIAASMMMRSGVNPWLAAAGGVAAGAVLGLVNGALCNTLGIPSIIATLGTLSVFRGAALALSEGRQVGGLPREDSFFAVVGGDLLGLPTSIWVLAAVALLLTVVFKATPFGFRVRAIGSNPDAARFSGISIPRVRLQVLVLSGALAGVAGVLTLGFFASGQPTIGQGYELQAIAAAIIGGTPLRGGSGTVWGSVLGTVILGTVASGLVYFGVPINWSLFATGIVILLAVALDALLRRRGAGERAPTL</sequence>
<dbReference type="CDD" id="cd06579">
    <property type="entry name" value="TM_PBP1_transp_AraH_like"/>
    <property type="match status" value="1"/>
</dbReference>
<evidence type="ECO:0000256" key="2">
    <source>
        <dbReference type="ARBA" id="ARBA00022475"/>
    </source>
</evidence>
<name>A0ABW7YQN7_9ACTN</name>
<reference evidence="7 8" key="1">
    <citation type="submission" date="2024-10" db="EMBL/GenBank/DDBJ databases">
        <title>The Natural Products Discovery Center: Release of the First 8490 Sequenced Strains for Exploring Actinobacteria Biosynthetic Diversity.</title>
        <authorList>
            <person name="Kalkreuter E."/>
            <person name="Kautsar S.A."/>
            <person name="Yang D."/>
            <person name="Bader C.D."/>
            <person name="Teijaro C.N."/>
            <person name="Fluegel L."/>
            <person name="Davis C.M."/>
            <person name="Simpson J.R."/>
            <person name="Lauterbach L."/>
            <person name="Steele A.D."/>
            <person name="Gui C."/>
            <person name="Meng S."/>
            <person name="Li G."/>
            <person name="Viehrig K."/>
            <person name="Ye F."/>
            <person name="Su P."/>
            <person name="Kiefer A.F."/>
            <person name="Nichols A."/>
            <person name="Cepeda A.J."/>
            <person name="Yan W."/>
            <person name="Fan B."/>
            <person name="Jiang Y."/>
            <person name="Adhikari A."/>
            <person name="Zheng C.-J."/>
            <person name="Schuster L."/>
            <person name="Cowan T.M."/>
            <person name="Smanski M.J."/>
            <person name="Chevrette M.G."/>
            <person name="De Carvalho L.P.S."/>
            <person name="Shen B."/>
        </authorList>
    </citation>
    <scope>NUCLEOTIDE SEQUENCE [LARGE SCALE GENOMIC DNA]</scope>
    <source>
        <strain evidence="7 8">NPDC050545</strain>
    </source>
</reference>
<comment type="caution">
    <text evidence="7">The sequence shown here is derived from an EMBL/GenBank/DDBJ whole genome shotgun (WGS) entry which is preliminary data.</text>
</comment>
<keyword evidence="4 6" id="KW-1133">Transmembrane helix</keyword>
<feature type="transmembrane region" description="Helical" evidence="6">
    <location>
        <begin position="269"/>
        <end position="289"/>
    </location>
</feature>
<organism evidence="7 8">
    <name type="scientific">Nonomuraea typhae</name>
    <dbReference type="NCBI Taxonomy" id="2603600"/>
    <lineage>
        <taxon>Bacteria</taxon>
        <taxon>Bacillati</taxon>
        <taxon>Actinomycetota</taxon>
        <taxon>Actinomycetes</taxon>
        <taxon>Streptosporangiales</taxon>
        <taxon>Streptosporangiaceae</taxon>
        <taxon>Nonomuraea</taxon>
    </lineage>
</organism>
<dbReference type="PANTHER" id="PTHR32196:SF72">
    <property type="entry name" value="RIBOSE IMPORT PERMEASE PROTEIN RBSC"/>
    <property type="match status" value="1"/>
</dbReference>